<organism evidence="1 2">
    <name type="scientific">Halobacillus mangrovi</name>
    <dbReference type="NCBI Taxonomy" id="402384"/>
    <lineage>
        <taxon>Bacteria</taxon>
        <taxon>Bacillati</taxon>
        <taxon>Bacillota</taxon>
        <taxon>Bacilli</taxon>
        <taxon>Bacillales</taxon>
        <taxon>Bacillaceae</taxon>
        <taxon>Halobacillus</taxon>
    </lineage>
</organism>
<dbReference type="RefSeq" id="WP_085031998.1">
    <property type="nucleotide sequence ID" value="NZ_CP020772.1"/>
</dbReference>
<dbReference type="KEGG" id="hmn:HM131_13595"/>
<accession>A0A1W6A131</accession>
<evidence type="ECO:0000313" key="2">
    <source>
        <dbReference type="Proteomes" id="UP000192527"/>
    </source>
</evidence>
<dbReference type="OrthoDB" id="1680616at2"/>
<protein>
    <submittedName>
        <fullName evidence="1">ABC transporter</fullName>
    </submittedName>
</protein>
<dbReference type="Proteomes" id="UP000192527">
    <property type="component" value="Chromosome"/>
</dbReference>
<dbReference type="AlphaFoldDB" id="A0A1W6A131"/>
<gene>
    <name evidence="1" type="ORF">HM131_13595</name>
</gene>
<dbReference type="EMBL" id="CP020772">
    <property type="protein sequence ID" value="ARI79212.1"/>
    <property type="molecule type" value="Genomic_DNA"/>
</dbReference>
<dbReference type="Pfam" id="PF11385">
    <property type="entry name" value="DUF3189"/>
    <property type="match status" value="1"/>
</dbReference>
<evidence type="ECO:0000313" key="1">
    <source>
        <dbReference type="EMBL" id="ARI79212.1"/>
    </source>
</evidence>
<dbReference type="InterPro" id="IPR021525">
    <property type="entry name" value="DUF3189"/>
</dbReference>
<reference evidence="1 2" key="1">
    <citation type="submission" date="2017-04" db="EMBL/GenBank/DDBJ databases">
        <title>The whole genome sequencing and assembly of Halobacillus mangrovi strain.</title>
        <authorList>
            <person name="Lee S.-J."/>
            <person name="Park M.-K."/>
            <person name="Kim J.-Y."/>
            <person name="Lee Y.-J."/>
            <person name="Yi H."/>
            <person name="Bahn Y.-S."/>
            <person name="Kim J.F."/>
            <person name="Lee D.-W."/>
        </authorList>
    </citation>
    <scope>NUCLEOTIDE SEQUENCE [LARGE SCALE GENOMIC DNA]</scope>
    <source>
        <strain evidence="1 2">KTB 131</strain>
    </source>
</reference>
<keyword evidence="2" id="KW-1185">Reference proteome</keyword>
<sequence length="171" mass="19058">MIYIYNDFGGTHSTSMAAAYHLNLIDPSDKSLTPEDVLAIPYFNKLTKKDFGKLIFHGEDEKGNFVYTIGRSSSKLVVPALSELCDVFLSLFDLDERIIFSNTSPTVPFVMSIGGILSRGLGIDWLGVPLLIKGAQKCHPTIRQLVDETKRIANFQSTDKVIVLENREFQA</sequence>
<proteinExistence type="predicted"/>
<dbReference type="STRING" id="402384.HM131_13595"/>
<name>A0A1W6A131_9BACI</name>